<organism evidence="2 3">
    <name type="scientific">Cnuella takakiae</name>
    <dbReference type="NCBI Taxonomy" id="1302690"/>
    <lineage>
        <taxon>Bacteria</taxon>
        <taxon>Pseudomonadati</taxon>
        <taxon>Bacteroidota</taxon>
        <taxon>Chitinophagia</taxon>
        <taxon>Chitinophagales</taxon>
        <taxon>Chitinophagaceae</taxon>
        <taxon>Cnuella</taxon>
    </lineage>
</organism>
<proteinExistence type="predicted"/>
<evidence type="ECO:0000313" key="3">
    <source>
        <dbReference type="Proteomes" id="UP000184368"/>
    </source>
</evidence>
<dbReference type="CDD" id="cd00198">
    <property type="entry name" value="vWFA"/>
    <property type="match status" value="1"/>
</dbReference>
<dbReference type="PROSITE" id="PS50234">
    <property type="entry name" value="VWFA"/>
    <property type="match status" value="1"/>
</dbReference>
<dbReference type="AlphaFoldDB" id="A0A1M4TDJ2"/>
<accession>A0A1M4TDJ2</accession>
<evidence type="ECO:0000313" key="2">
    <source>
        <dbReference type="EMBL" id="SHE42572.1"/>
    </source>
</evidence>
<sequence>MTQKTFYHIILDQSGSMQDCIGQTISGFNEQVQMIRSLQLRYPEQELLLGLTRFNHEVLPSYFAQPAQMVAPLDTRTYQPDGTTALYDAIGQTIQQLQGHMNAESGKSDTKTVVVILTDGHENASREYSFPLIRKMIAELEATGKWTFSYLGATLDAEQVAASLNIRQENSMYFDKADTKKTYASIGRSLNNFLRKRKEGGDTSTFLDKDL</sequence>
<dbReference type="RefSeq" id="WP_073039383.1">
    <property type="nucleotide sequence ID" value="NZ_FQUO01000001.1"/>
</dbReference>
<dbReference type="SUPFAM" id="SSF53300">
    <property type="entry name" value="vWA-like"/>
    <property type="match status" value="1"/>
</dbReference>
<dbReference type="InterPro" id="IPR002035">
    <property type="entry name" value="VWF_A"/>
</dbReference>
<feature type="domain" description="VWFA" evidence="1">
    <location>
        <begin position="9"/>
        <end position="197"/>
    </location>
</feature>
<dbReference type="STRING" id="1302690.BUE76_01500"/>
<dbReference type="Proteomes" id="UP000184368">
    <property type="component" value="Unassembled WGS sequence"/>
</dbReference>
<dbReference type="InterPro" id="IPR036465">
    <property type="entry name" value="vWFA_dom_sf"/>
</dbReference>
<name>A0A1M4TDJ2_9BACT</name>
<dbReference type="EMBL" id="FQUO01000001">
    <property type="protein sequence ID" value="SHE42572.1"/>
    <property type="molecule type" value="Genomic_DNA"/>
</dbReference>
<dbReference type="Gene3D" id="3.40.50.410">
    <property type="entry name" value="von Willebrand factor, type A domain"/>
    <property type="match status" value="1"/>
</dbReference>
<reference evidence="2 3" key="1">
    <citation type="submission" date="2016-11" db="EMBL/GenBank/DDBJ databases">
        <authorList>
            <person name="Jaros S."/>
            <person name="Januszkiewicz K."/>
            <person name="Wedrychowicz H."/>
        </authorList>
    </citation>
    <scope>NUCLEOTIDE SEQUENCE [LARGE SCALE GENOMIC DNA]</scope>
    <source>
        <strain evidence="2 3">DSM 26897</strain>
    </source>
</reference>
<evidence type="ECO:0000259" key="1">
    <source>
        <dbReference type="PROSITE" id="PS50234"/>
    </source>
</evidence>
<dbReference type="Pfam" id="PF00092">
    <property type="entry name" value="VWA"/>
    <property type="match status" value="1"/>
</dbReference>
<keyword evidence="3" id="KW-1185">Reference proteome</keyword>
<protein>
    <submittedName>
        <fullName evidence="2">von Willebrand factor type A domain-containing protein</fullName>
    </submittedName>
</protein>
<gene>
    <name evidence="2" type="ORF">SAMN05444008_101390</name>
</gene>
<dbReference type="OrthoDB" id="9790144at2"/>